<protein>
    <recommendedName>
        <fullName evidence="5">Cysteine and tyrosine-rich protein 1</fullName>
    </recommendedName>
</protein>
<dbReference type="EMBL" id="CACVKT020005808">
    <property type="protein sequence ID" value="CAC5398055.1"/>
    <property type="molecule type" value="Genomic_DNA"/>
</dbReference>
<name>A0A6J8CQ48_MYTCO</name>
<keyword evidence="1" id="KW-0812">Transmembrane</keyword>
<organism evidence="3 4">
    <name type="scientific">Mytilus coruscus</name>
    <name type="common">Sea mussel</name>
    <dbReference type="NCBI Taxonomy" id="42192"/>
    <lineage>
        <taxon>Eukaryota</taxon>
        <taxon>Metazoa</taxon>
        <taxon>Spiralia</taxon>
        <taxon>Lophotrochozoa</taxon>
        <taxon>Mollusca</taxon>
        <taxon>Bivalvia</taxon>
        <taxon>Autobranchia</taxon>
        <taxon>Pteriomorphia</taxon>
        <taxon>Mytilida</taxon>
        <taxon>Mytiloidea</taxon>
        <taxon>Mytilidae</taxon>
        <taxon>Mytilinae</taxon>
        <taxon>Mytilus</taxon>
    </lineage>
</organism>
<feature type="signal peptide" evidence="2">
    <location>
        <begin position="1"/>
        <end position="19"/>
    </location>
</feature>
<evidence type="ECO:0000313" key="4">
    <source>
        <dbReference type="Proteomes" id="UP000507470"/>
    </source>
</evidence>
<reference evidence="3 4" key="1">
    <citation type="submission" date="2020-06" db="EMBL/GenBank/DDBJ databases">
        <authorList>
            <person name="Li R."/>
            <person name="Bekaert M."/>
        </authorList>
    </citation>
    <scope>NUCLEOTIDE SEQUENCE [LARGE SCALE GENOMIC DNA]</scope>
    <source>
        <strain evidence="4">wild</strain>
    </source>
</reference>
<dbReference type="Proteomes" id="UP000507470">
    <property type="component" value="Unassembled WGS sequence"/>
</dbReference>
<keyword evidence="1" id="KW-1133">Transmembrane helix</keyword>
<dbReference type="OrthoDB" id="10374843at2759"/>
<keyword evidence="2" id="KW-0732">Signal</keyword>
<evidence type="ECO:0000313" key="3">
    <source>
        <dbReference type="EMBL" id="CAC5398055.1"/>
    </source>
</evidence>
<evidence type="ECO:0008006" key="5">
    <source>
        <dbReference type="Google" id="ProtNLM"/>
    </source>
</evidence>
<accession>A0A6J8CQ48</accession>
<gene>
    <name evidence="3" type="ORF">MCOR_32453</name>
</gene>
<proteinExistence type="predicted"/>
<keyword evidence="4" id="KW-1185">Reference proteome</keyword>
<feature type="transmembrane region" description="Helical" evidence="1">
    <location>
        <begin position="73"/>
        <end position="97"/>
    </location>
</feature>
<sequence>MDFVLFVITISEFINVVKGVVCKSSYYHCTGYLWCCPNGYSCTGTSTCYENLYNSPYSPYLSSYSSSTSSLQIGYNVGGCIGGLICLVILTCIIVYVCKARSSTPGRVIAPPVGQRTTATATNTAQPTYQMHSMNSQQYIVPGSRSIAKSPASYNHM</sequence>
<evidence type="ECO:0000256" key="1">
    <source>
        <dbReference type="SAM" id="Phobius"/>
    </source>
</evidence>
<keyword evidence="1" id="KW-0472">Membrane</keyword>
<feature type="chain" id="PRO_5026760801" description="Cysteine and tyrosine-rich protein 1" evidence="2">
    <location>
        <begin position="20"/>
        <end position="157"/>
    </location>
</feature>
<dbReference type="AlphaFoldDB" id="A0A6J8CQ48"/>
<evidence type="ECO:0000256" key="2">
    <source>
        <dbReference type="SAM" id="SignalP"/>
    </source>
</evidence>